<dbReference type="KEGG" id="lmd:METH_21470"/>
<dbReference type="EMBL" id="CP006774">
    <property type="protein sequence ID" value="AHD03397.1"/>
    <property type="molecule type" value="Genomic_DNA"/>
</dbReference>
<evidence type="ECO:0000313" key="4">
    <source>
        <dbReference type="EMBL" id="AHD03397.1"/>
    </source>
</evidence>
<dbReference type="SUPFAM" id="SSF52172">
    <property type="entry name" value="CheY-like"/>
    <property type="match status" value="1"/>
</dbReference>
<dbReference type="CDD" id="cd17546">
    <property type="entry name" value="REC_hyHK_CKI1_RcsC-like"/>
    <property type="match status" value="1"/>
</dbReference>
<dbReference type="AlphaFoldDB" id="V9W2J2"/>
<dbReference type="HOGENOM" id="CLU_000445_69_12_5"/>
<dbReference type="PANTHER" id="PTHR45339:SF3">
    <property type="entry name" value="HISTIDINE KINASE"/>
    <property type="match status" value="1"/>
</dbReference>
<gene>
    <name evidence="4" type="ORF">METH_21470</name>
</gene>
<protein>
    <recommendedName>
        <fullName evidence="3">Response regulatory domain-containing protein</fullName>
    </recommendedName>
</protein>
<dbReference type="Gene3D" id="3.40.50.2300">
    <property type="match status" value="1"/>
</dbReference>
<evidence type="ECO:0000256" key="2">
    <source>
        <dbReference type="PROSITE-ProRule" id="PRU00169"/>
    </source>
</evidence>
<dbReference type="Proteomes" id="UP000018780">
    <property type="component" value="Plasmid unnamed"/>
</dbReference>
<dbReference type="PANTHER" id="PTHR45339">
    <property type="entry name" value="HYBRID SIGNAL TRANSDUCTION HISTIDINE KINASE J"/>
    <property type="match status" value="1"/>
</dbReference>
<name>V9W2J2_9RHOB</name>
<feature type="domain" description="Response regulatory" evidence="3">
    <location>
        <begin position="25"/>
        <end position="144"/>
    </location>
</feature>
<evidence type="ECO:0000313" key="5">
    <source>
        <dbReference type="Proteomes" id="UP000018780"/>
    </source>
</evidence>
<organism evidence="4 5">
    <name type="scientific">Leisingera methylohalidivorans DSM 14336</name>
    <dbReference type="NCBI Taxonomy" id="999552"/>
    <lineage>
        <taxon>Bacteria</taxon>
        <taxon>Pseudomonadati</taxon>
        <taxon>Pseudomonadota</taxon>
        <taxon>Alphaproteobacteria</taxon>
        <taxon>Rhodobacterales</taxon>
        <taxon>Roseobacteraceae</taxon>
        <taxon>Leisingera</taxon>
    </lineage>
</organism>
<geneLocation type="plasmid" evidence="5">
    <name>1</name>
</geneLocation>
<dbReference type="InterPro" id="IPR011006">
    <property type="entry name" value="CheY-like_superfamily"/>
</dbReference>
<reference evidence="4 5" key="1">
    <citation type="submission" date="2013-09" db="EMBL/GenBank/DDBJ databases">
        <authorList>
            <consortium name="DOE Joint Genome Institute"/>
            <person name="Klenk H.-P."/>
            <person name="Huntemann M."/>
            <person name="Han J."/>
            <person name="Chen A."/>
            <person name="Kyrpides N."/>
            <person name="Mavromatis K."/>
            <person name="Markowitz V."/>
            <person name="Palaniappan K."/>
            <person name="Ivanova N."/>
            <person name="Schaumberg A."/>
            <person name="Pati A."/>
            <person name="Liolios K."/>
            <person name="Nordberg H.P."/>
            <person name="Cantor M.N."/>
            <person name="Hua S.X."/>
            <person name="Woyke T."/>
        </authorList>
    </citation>
    <scope>NUCLEOTIDE SEQUENCE [LARGE SCALE GENOMIC DNA]</scope>
    <source>
        <strain evidence="4 5">DSM 14336</strain>
        <plasmid evidence="5">1</plasmid>
    </source>
</reference>
<feature type="modified residue" description="4-aspartylphosphate" evidence="2">
    <location>
        <position position="74"/>
    </location>
</feature>
<sequence length="157" mass="16800">MSTVTAAKVQAAAPSSKLASFQGRRALVAEDNRANQVVISAMLRKLGVEADIVSNGRQAVEACKNGRYDIYIQDYSMPVMNGVEALQAILGFELSRNRVHTFAVVCTANTMSFQVEEYLREGFDVHLSKPLALQGVKKVLALAFEGKAALPSAGPGA</sequence>
<dbReference type="GO" id="GO:0000160">
    <property type="term" value="P:phosphorelay signal transduction system"/>
    <property type="evidence" value="ECO:0007669"/>
    <property type="project" value="InterPro"/>
</dbReference>
<keyword evidence="1 2" id="KW-0597">Phosphoprotein</keyword>
<evidence type="ECO:0000256" key="1">
    <source>
        <dbReference type="ARBA" id="ARBA00022553"/>
    </source>
</evidence>
<dbReference type="Pfam" id="PF00072">
    <property type="entry name" value="Response_reg"/>
    <property type="match status" value="1"/>
</dbReference>
<dbReference type="SMART" id="SM00448">
    <property type="entry name" value="REC"/>
    <property type="match status" value="1"/>
</dbReference>
<accession>V9W2J2</accession>
<evidence type="ECO:0000259" key="3">
    <source>
        <dbReference type="PROSITE" id="PS50110"/>
    </source>
</evidence>
<dbReference type="PATRIC" id="fig|999552.6.peg.4241"/>
<dbReference type="PROSITE" id="PS50110">
    <property type="entry name" value="RESPONSE_REGULATORY"/>
    <property type="match status" value="1"/>
</dbReference>
<keyword evidence="5" id="KW-1185">Reference proteome</keyword>
<proteinExistence type="predicted"/>
<keyword evidence="4" id="KW-0614">Plasmid</keyword>
<dbReference type="InterPro" id="IPR001789">
    <property type="entry name" value="Sig_transdc_resp-reg_receiver"/>
</dbReference>